<evidence type="ECO:0000259" key="4">
    <source>
        <dbReference type="PROSITE" id="PS50222"/>
    </source>
</evidence>
<dbReference type="SUPFAM" id="SSF47473">
    <property type="entry name" value="EF-hand"/>
    <property type="match status" value="1"/>
</dbReference>
<keyword evidence="6" id="KW-1185">Reference proteome</keyword>
<dbReference type="PROSITE" id="PS00018">
    <property type="entry name" value="EF_HAND_1"/>
    <property type="match status" value="1"/>
</dbReference>
<dbReference type="eggNOG" id="KOG0031">
    <property type="taxonomic scope" value="Eukaryota"/>
</dbReference>
<evidence type="ECO:0000256" key="1">
    <source>
        <dbReference type="ARBA" id="ARBA00022723"/>
    </source>
</evidence>
<dbReference type="InterPro" id="IPR018247">
    <property type="entry name" value="EF_Hand_1_Ca_BS"/>
</dbReference>
<dbReference type="CDD" id="cd00051">
    <property type="entry name" value="EFh"/>
    <property type="match status" value="2"/>
</dbReference>
<accession>A7S0P5</accession>
<dbReference type="InParanoid" id="A7S0P5"/>
<dbReference type="GO" id="GO:0016460">
    <property type="term" value="C:myosin II complex"/>
    <property type="evidence" value="ECO:0000318"/>
    <property type="project" value="GO_Central"/>
</dbReference>
<dbReference type="FunFam" id="1.10.238.10:FF:000007">
    <property type="entry name" value="Putative myosin regulatory light chain sqh"/>
    <property type="match status" value="1"/>
</dbReference>
<dbReference type="Pfam" id="PF13405">
    <property type="entry name" value="EF-hand_6"/>
    <property type="match status" value="1"/>
</dbReference>
<dbReference type="PROSITE" id="PS50222">
    <property type="entry name" value="EF_HAND_2"/>
    <property type="match status" value="2"/>
</dbReference>
<organism evidence="5 6">
    <name type="scientific">Nematostella vectensis</name>
    <name type="common">Starlet sea anemone</name>
    <dbReference type="NCBI Taxonomy" id="45351"/>
    <lineage>
        <taxon>Eukaryota</taxon>
        <taxon>Metazoa</taxon>
        <taxon>Cnidaria</taxon>
        <taxon>Anthozoa</taxon>
        <taxon>Hexacorallia</taxon>
        <taxon>Actiniaria</taxon>
        <taxon>Edwardsiidae</taxon>
        <taxon>Nematostella</taxon>
    </lineage>
</organism>
<dbReference type="GO" id="GO:0005509">
    <property type="term" value="F:calcium ion binding"/>
    <property type="evidence" value="ECO:0007669"/>
    <property type="project" value="InterPro"/>
</dbReference>
<dbReference type="PhylomeDB" id="A7S0P5"/>
<name>A7S0P5_NEMVE</name>
<dbReference type="InterPro" id="IPR002048">
    <property type="entry name" value="EF_hand_dom"/>
</dbReference>
<reference evidence="5 6" key="1">
    <citation type="journal article" date="2007" name="Science">
        <title>Sea anemone genome reveals ancestral eumetazoan gene repertoire and genomic organization.</title>
        <authorList>
            <person name="Putnam N.H."/>
            <person name="Srivastava M."/>
            <person name="Hellsten U."/>
            <person name="Dirks B."/>
            <person name="Chapman J."/>
            <person name="Salamov A."/>
            <person name="Terry A."/>
            <person name="Shapiro H."/>
            <person name="Lindquist E."/>
            <person name="Kapitonov V.V."/>
            <person name="Jurka J."/>
            <person name="Genikhovich G."/>
            <person name="Grigoriev I.V."/>
            <person name="Lucas S.M."/>
            <person name="Steele R.E."/>
            <person name="Finnerty J.R."/>
            <person name="Technau U."/>
            <person name="Martindale M.Q."/>
            <person name="Rokhsar D.S."/>
        </authorList>
    </citation>
    <scope>NUCLEOTIDE SEQUENCE [LARGE SCALE GENOMIC DNA]</scope>
    <source>
        <strain evidence="6">CH2 X CH6</strain>
    </source>
</reference>
<dbReference type="HOGENOM" id="CLU_061288_9_3_1"/>
<dbReference type="OMA" id="RFNDEEM"/>
<evidence type="ECO:0000313" key="6">
    <source>
        <dbReference type="Proteomes" id="UP000001593"/>
    </source>
</evidence>
<dbReference type="STRING" id="45351.A7S0P5"/>
<protein>
    <recommendedName>
        <fullName evidence="4">EF-hand domain-containing protein</fullName>
    </recommendedName>
</protein>
<feature type="domain" description="EF-hand" evidence="4">
    <location>
        <begin position="5"/>
        <end position="40"/>
    </location>
</feature>
<evidence type="ECO:0000256" key="2">
    <source>
        <dbReference type="ARBA" id="ARBA00022737"/>
    </source>
</evidence>
<evidence type="ECO:0000256" key="3">
    <source>
        <dbReference type="ARBA" id="ARBA00022837"/>
    </source>
</evidence>
<dbReference type="InterPro" id="IPR011992">
    <property type="entry name" value="EF-hand-dom_pair"/>
</dbReference>
<dbReference type="KEGG" id="nve:5514662"/>
<dbReference type="Gene3D" id="1.10.238.10">
    <property type="entry name" value="EF-hand"/>
    <property type="match status" value="2"/>
</dbReference>
<keyword evidence="2" id="KW-0677">Repeat</keyword>
<gene>
    <name evidence="5" type="ORF">NEMVEDRAFT_v1g184228</name>
</gene>
<dbReference type="EMBL" id="DS469561">
    <property type="protein sequence ID" value="EDO42774.1"/>
    <property type="molecule type" value="Genomic_DNA"/>
</dbReference>
<feature type="domain" description="EF-hand" evidence="4">
    <location>
        <begin position="74"/>
        <end position="109"/>
    </location>
</feature>
<dbReference type="OrthoDB" id="429467at2759"/>
<sequence length="146" mass="16797">MFEQSQIQEFKEAFNMIDQNRDGFIDKNDLKAVFDSLGKLVNDEYVEDMLNEASGPINFTMFLTLFGEKISGTDPEDVIRNAFGSFDLEGKGSIDEEKLKRLCMSMSDRMTAEEWEDMMDECPTTKQGEILYKEFTDIIKNGPKED</sequence>
<dbReference type="PANTHER" id="PTHR23049">
    <property type="entry name" value="MYOSIN REGULATORY LIGHT CHAIN 2"/>
    <property type="match status" value="1"/>
</dbReference>
<dbReference type="SMART" id="SM00054">
    <property type="entry name" value="EFh"/>
    <property type="match status" value="3"/>
</dbReference>
<keyword evidence="3" id="KW-0106">Calcium</keyword>
<dbReference type="GO" id="GO:0032036">
    <property type="term" value="F:myosin heavy chain binding"/>
    <property type="evidence" value="ECO:0000318"/>
    <property type="project" value="GO_Central"/>
</dbReference>
<dbReference type="AlphaFoldDB" id="A7S0P5"/>
<dbReference type="GO" id="GO:0005737">
    <property type="term" value="C:cytoplasm"/>
    <property type="evidence" value="ECO:0000318"/>
    <property type="project" value="GO_Central"/>
</dbReference>
<proteinExistence type="predicted"/>
<dbReference type="Pfam" id="PF13499">
    <property type="entry name" value="EF-hand_7"/>
    <property type="match status" value="1"/>
</dbReference>
<dbReference type="InterPro" id="IPR050403">
    <property type="entry name" value="Myosin_RLC"/>
</dbReference>
<keyword evidence="1" id="KW-0479">Metal-binding</keyword>
<dbReference type="Proteomes" id="UP000001593">
    <property type="component" value="Unassembled WGS sequence"/>
</dbReference>
<evidence type="ECO:0000313" key="5">
    <source>
        <dbReference type="EMBL" id="EDO42774.1"/>
    </source>
</evidence>